<feature type="transmembrane region" description="Helical" evidence="1">
    <location>
        <begin position="84"/>
        <end position="105"/>
    </location>
</feature>
<feature type="domain" description="DUF1468" evidence="2">
    <location>
        <begin position="21"/>
        <end position="150"/>
    </location>
</feature>
<comment type="caution">
    <text evidence="3">The sequence shown here is derived from an EMBL/GenBank/DDBJ whole genome shotgun (WGS) entry which is preliminary data.</text>
</comment>
<dbReference type="Pfam" id="PF07331">
    <property type="entry name" value="TctB"/>
    <property type="match status" value="1"/>
</dbReference>
<dbReference type="Proteomes" id="UP001517376">
    <property type="component" value="Unassembled WGS sequence"/>
</dbReference>
<feature type="transmembrane region" description="Helical" evidence="1">
    <location>
        <begin position="21"/>
        <end position="39"/>
    </location>
</feature>
<organism evidence="3 4">
    <name type="scientific">Paragemmobacter ruber</name>
    <dbReference type="NCBI Taxonomy" id="1985673"/>
    <lineage>
        <taxon>Bacteria</taxon>
        <taxon>Pseudomonadati</taxon>
        <taxon>Pseudomonadota</taxon>
        <taxon>Alphaproteobacteria</taxon>
        <taxon>Rhodobacterales</taxon>
        <taxon>Paracoccaceae</taxon>
        <taxon>Paragemmobacter</taxon>
    </lineage>
</organism>
<feature type="transmembrane region" description="Helical" evidence="1">
    <location>
        <begin position="125"/>
        <end position="145"/>
    </location>
</feature>
<name>A0ABW9Y9E6_9RHOB</name>
<keyword evidence="1" id="KW-0812">Transmembrane</keyword>
<proteinExistence type="predicted"/>
<feature type="transmembrane region" description="Helical" evidence="1">
    <location>
        <begin position="45"/>
        <end position="63"/>
    </location>
</feature>
<protein>
    <recommendedName>
        <fullName evidence="2">DUF1468 domain-containing protein</fullName>
    </recommendedName>
</protein>
<evidence type="ECO:0000313" key="3">
    <source>
        <dbReference type="EMBL" id="NBE09063.1"/>
    </source>
</evidence>
<dbReference type="EMBL" id="JAAATW010000004">
    <property type="protein sequence ID" value="NBE09063.1"/>
    <property type="molecule type" value="Genomic_DNA"/>
</dbReference>
<evidence type="ECO:0000313" key="4">
    <source>
        <dbReference type="Proteomes" id="UP001517376"/>
    </source>
</evidence>
<reference evidence="4" key="1">
    <citation type="submission" date="2020-01" db="EMBL/GenBank/DDBJ databases">
        <title>Sphingomonas sp. strain CSW-10.</title>
        <authorList>
            <person name="Chen W.-M."/>
        </authorList>
    </citation>
    <scope>NUCLEOTIDE SEQUENCE [LARGE SCALE GENOMIC DNA]</scope>
    <source>
        <strain evidence="4">CCP-1</strain>
    </source>
</reference>
<keyword evidence="1" id="KW-0472">Membrane</keyword>
<evidence type="ECO:0000256" key="1">
    <source>
        <dbReference type="SAM" id="Phobius"/>
    </source>
</evidence>
<keyword evidence="1" id="KW-1133">Transmembrane helix</keyword>
<sequence>MEGHPLALISSPSRRRGELGFAAVLLAVAGLCFVTAGDYPGASGTYPRVLSVLLGCGAIVVLARAWRQNGDNGRVPLMANPGRCLLGFAAMALYVIGIDLLGYILPSFALVVLLPLLLGYRDLRLTVLAALGGIGFILLVFAVILERPMPSDLFDPLLEMLR</sequence>
<dbReference type="RefSeq" id="WP_161768144.1">
    <property type="nucleotide sequence ID" value="NZ_JAAATW010000004.1"/>
</dbReference>
<gene>
    <name evidence="3" type="ORF">GU920_16085</name>
</gene>
<evidence type="ECO:0000259" key="2">
    <source>
        <dbReference type="Pfam" id="PF07331"/>
    </source>
</evidence>
<keyword evidence="4" id="KW-1185">Reference proteome</keyword>
<accession>A0ABW9Y9E6</accession>
<dbReference type="InterPro" id="IPR009936">
    <property type="entry name" value="DUF1468"/>
</dbReference>